<comment type="caution">
    <text evidence="2">The sequence shown here is derived from an EMBL/GenBank/DDBJ whole genome shotgun (WGS) entry which is preliminary data.</text>
</comment>
<accession>A0ABV6QFC3</accession>
<evidence type="ECO:0000313" key="2">
    <source>
        <dbReference type="EMBL" id="MFC0623345.1"/>
    </source>
</evidence>
<keyword evidence="3" id="KW-1185">Reference proteome</keyword>
<feature type="region of interest" description="Disordered" evidence="1">
    <location>
        <begin position="24"/>
        <end position="48"/>
    </location>
</feature>
<gene>
    <name evidence="2" type="ORF">ACFFGN_04680</name>
</gene>
<feature type="compositionally biased region" description="Polar residues" evidence="1">
    <location>
        <begin position="29"/>
        <end position="38"/>
    </location>
</feature>
<organism evidence="2 3">
    <name type="scientific">Kribbella deserti</name>
    <dbReference type="NCBI Taxonomy" id="1926257"/>
    <lineage>
        <taxon>Bacteria</taxon>
        <taxon>Bacillati</taxon>
        <taxon>Actinomycetota</taxon>
        <taxon>Actinomycetes</taxon>
        <taxon>Propionibacteriales</taxon>
        <taxon>Kribbellaceae</taxon>
        <taxon>Kribbella</taxon>
    </lineage>
</organism>
<evidence type="ECO:0000313" key="3">
    <source>
        <dbReference type="Proteomes" id="UP001589890"/>
    </source>
</evidence>
<dbReference type="RefSeq" id="WP_380044047.1">
    <property type="nucleotide sequence ID" value="NZ_JBHLTC010000005.1"/>
</dbReference>
<evidence type="ECO:0000256" key="1">
    <source>
        <dbReference type="SAM" id="MobiDB-lite"/>
    </source>
</evidence>
<sequence>MSTEITTSTGGFAGDPAAAFTPPAAGSCCGSTPSSQAGSEAPQASGCCGTDTAVAASSCCGEAPVGQAVEPAAAGGCCG</sequence>
<proteinExistence type="predicted"/>
<dbReference type="EMBL" id="JBHLTC010000005">
    <property type="protein sequence ID" value="MFC0623345.1"/>
    <property type="molecule type" value="Genomic_DNA"/>
</dbReference>
<name>A0ABV6QFC3_9ACTN</name>
<dbReference type="Proteomes" id="UP001589890">
    <property type="component" value="Unassembled WGS sequence"/>
</dbReference>
<reference evidence="2 3" key="1">
    <citation type="submission" date="2024-09" db="EMBL/GenBank/DDBJ databases">
        <authorList>
            <person name="Sun Q."/>
            <person name="Mori K."/>
        </authorList>
    </citation>
    <scope>NUCLEOTIDE SEQUENCE [LARGE SCALE GENOMIC DNA]</scope>
    <source>
        <strain evidence="2 3">CGMCC 1.15906</strain>
    </source>
</reference>
<protein>
    <submittedName>
        <fullName evidence="2">Uncharacterized protein</fullName>
    </submittedName>
</protein>